<evidence type="ECO:0000313" key="3">
    <source>
        <dbReference type="EMBL" id="SDI05500.1"/>
    </source>
</evidence>
<dbReference type="OrthoDB" id="344729at2"/>
<dbReference type="NCBIfam" id="NF041384">
    <property type="entry name" value="YHS_seleno_dom"/>
    <property type="match status" value="1"/>
</dbReference>
<keyword evidence="4" id="KW-1185">Reference proteome</keyword>
<dbReference type="Proteomes" id="UP000199340">
    <property type="component" value="Unassembled WGS sequence"/>
</dbReference>
<dbReference type="RefSeq" id="WP_090026121.1">
    <property type="nucleotide sequence ID" value="NZ_FNEB01000001.1"/>
</dbReference>
<dbReference type="STRING" id="490829.SAMN05421850_101490"/>
<dbReference type="EMBL" id="FNEB01000001">
    <property type="protein sequence ID" value="SDI05500.1"/>
    <property type="molecule type" value="Genomic_DNA"/>
</dbReference>
<dbReference type="AlphaFoldDB" id="A0A1G8HGA4"/>
<feature type="domain" description="YHS" evidence="2">
    <location>
        <begin position="44"/>
        <end position="89"/>
    </location>
</feature>
<reference evidence="3 4" key="1">
    <citation type="submission" date="2016-10" db="EMBL/GenBank/DDBJ databases">
        <authorList>
            <person name="de Groot N.N."/>
        </authorList>
    </citation>
    <scope>NUCLEOTIDE SEQUENCE [LARGE SCALE GENOMIC DNA]</scope>
    <source>
        <strain evidence="3 4">DSM 28010</strain>
    </source>
</reference>
<dbReference type="Pfam" id="PF04945">
    <property type="entry name" value="YHS"/>
    <property type="match status" value="1"/>
</dbReference>
<accession>A0A1G8HGA4</accession>
<sequence length="150" mass="16272">MAPTRRLVLTSLALLPVIAALPARAETPRIFQKDGLALGGTDPVSYFRDGAPAKGRAEHSLDWNGATWRFASAENKAVFAADPDRYAPQFGGYCAYRAASGYAAPTVADAWTIVDGRLYLNYSRGVRGKWEKDIPGNISKAETNWPGIIE</sequence>
<gene>
    <name evidence="3" type="ORF">SAMN05421850_101490</name>
</gene>
<feature type="chain" id="PRO_5011597636" evidence="1">
    <location>
        <begin position="26"/>
        <end position="150"/>
    </location>
</feature>
<evidence type="ECO:0000259" key="2">
    <source>
        <dbReference type="Pfam" id="PF04945"/>
    </source>
</evidence>
<keyword evidence="1" id="KW-0732">Signal</keyword>
<organism evidence="3 4">
    <name type="scientific">Lutimaribacter saemankumensis</name>
    <dbReference type="NCBI Taxonomy" id="490829"/>
    <lineage>
        <taxon>Bacteria</taxon>
        <taxon>Pseudomonadati</taxon>
        <taxon>Pseudomonadota</taxon>
        <taxon>Alphaproteobacteria</taxon>
        <taxon>Rhodobacterales</taxon>
        <taxon>Roseobacteraceae</taxon>
        <taxon>Lutimaribacter</taxon>
    </lineage>
</organism>
<protein>
    <submittedName>
        <fullName evidence="3">YHS domain-containing protein</fullName>
    </submittedName>
</protein>
<name>A0A1G8HGA4_9RHOB</name>
<evidence type="ECO:0000256" key="1">
    <source>
        <dbReference type="SAM" id="SignalP"/>
    </source>
</evidence>
<feature type="signal peptide" evidence="1">
    <location>
        <begin position="1"/>
        <end position="25"/>
    </location>
</feature>
<evidence type="ECO:0000313" key="4">
    <source>
        <dbReference type="Proteomes" id="UP000199340"/>
    </source>
</evidence>
<proteinExistence type="predicted"/>
<dbReference type="InterPro" id="IPR007029">
    <property type="entry name" value="YHS_dom"/>
</dbReference>